<dbReference type="Proteomes" id="UP000784294">
    <property type="component" value="Unassembled WGS sequence"/>
</dbReference>
<reference evidence="1" key="1">
    <citation type="submission" date="2018-11" db="EMBL/GenBank/DDBJ databases">
        <authorList>
            <consortium name="Pathogen Informatics"/>
        </authorList>
    </citation>
    <scope>NUCLEOTIDE SEQUENCE</scope>
</reference>
<keyword evidence="2" id="KW-1185">Reference proteome</keyword>
<dbReference type="AlphaFoldDB" id="A0A3S5ADY1"/>
<proteinExistence type="predicted"/>
<evidence type="ECO:0000313" key="2">
    <source>
        <dbReference type="Proteomes" id="UP000784294"/>
    </source>
</evidence>
<organism evidence="1 2">
    <name type="scientific">Protopolystoma xenopodis</name>
    <dbReference type="NCBI Taxonomy" id="117903"/>
    <lineage>
        <taxon>Eukaryota</taxon>
        <taxon>Metazoa</taxon>
        <taxon>Spiralia</taxon>
        <taxon>Lophotrochozoa</taxon>
        <taxon>Platyhelminthes</taxon>
        <taxon>Monogenea</taxon>
        <taxon>Polyopisthocotylea</taxon>
        <taxon>Polystomatidea</taxon>
        <taxon>Polystomatidae</taxon>
        <taxon>Protopolystoma</taxon>
    </lineage>
</organism>
<evidence type="ECO:0000313" key="1">
    <source>
        <dbReference type="EMBL" id="VEL34517.1"/>
    </source>
</evidence>
<protein>
    <submittedName>
        <fullName evidence="1">Uncharacterized protein</fullName>
    </submittedName>
</protein>
<accession>A0A3S5ADY1</accession>
<gene>
    <name evidence="1" type="ORF">PXEA_LOCUS27957</name>
</gene>
<sequence length="121" mass="13167">MVLATGAREANGRCLYILAYSEGGHFGFCIGSALCQQYACRGAVVAPSPIDRPTDRAAAVGSNWCGKKAAIDRPFDASAVRRETLDWLGRCNCHALAEADGPTQNRVRSFFRLLSRLAYRL</sequence>
<comment type="caution">
    <text evidence="1">The sequence shown here is derived from an EMBL/GenBank/DDBJ whole genome shotgun (WGS) entry which is preliminary data.</text>
</comment>
<dbReference type="EMBL" id="CAAALY010247825">
    <property type="protein sequence ID" value="VEL34517.1"/>
    <property type="molecule type" value="Genomic_DNA"/>
</dbReference>
<name>A0A3S5ADY1_9PLAT</name>